<keyword evidence="8" id="KW-0677">Repeat</keyword>
<evidence type="ECO:0000256" key="10">
    <source>
        <dbReference type="ARBA" id="ARBA00022989"/>
    </source>
</evidence>
<dbReference type="EC" id="2.4.1.109" evidence="4"/>
<evidence type="ECO:0000256" key="1">
    <source>
        <dbReference type="ARBA" id="ARBA00004477"/>
    </source>
</evidence>
<evidence type="ECO:0000256" key="7">
    <source>
        <dbReference type="ARBA" id="ARBA00022692"/>
    </source>
</evidence>
<comment type="subcellular location">
    <subcellularLocation>
        <location evidence="1">Endoplasmic reticulum membrane</location>
        <topology evidence="1">Multi-pass membrane protein</topology>
    </subcellularLocation>
</comment>
<dbReference type="Pfam" id="PF02815">
    <property type="entry name" value="MIR"/>
    <property type="match status" value="1"/>
</dbReference>
<feature type="transmembrane region" description="Helical" evidence="15">
    <location>
        <begin position="122"/>
        <end position="139"/>
    </location>
</feature>
<dbReference type="InterPro" id="IPR036300">
    <property type="entry name" value="MIR_dom_sf"/>
</dbReference>
<dbReference type="InterPro" id="IPR016093">
    <property type="entry name" value="MIR_motif"/>
</dbReference>
<keyword evidence="6" id="KW-0808">Transferase</keyword>
<comment type="pathway">
    <text evidence="2">Protein modification; protein glycosylation.</text>
</comment>
<evidence type="ECO:0000313" key="18">
    <source>
        <dbReference type="EMBL" id="CAK8696915.1"/>
    </source>
</evidence>
<dbReference type="EMBL" id="CAWYQH010000163">
    <property type="protein sequence ID" value="CAK8696915.1"/>
    <property type="molecule type" value="Genomic_DNA"/>
</dbReference>
<reference evidence="18 19" key="1">
    <citation type="submission" date="2024-02" db="EMBL/GenBank/DDBJ databases">
        <authorList>
            <person name="Daric V."/>
            <person name="Darras S."/>
        </authorList>
    </citation>
    <scope>NUCLEOTIDE SEQUENCE [LARGE SCALE GENOMIC DNA]</scope>
</reference>
<comment type="catalytic activity">
    <reaction evidence="14">
        <text>a di-trans,poly-cis-dolichyl beta-D-mannosyl phosphate + L-seryl-[protein] = 3-O-(alpha-D-mannosyl)-L-seryl-[protein] + a di-trans,poly-cis-dolichyl phosphate + H(+)</text>
        <dbReference type="Rhea" id="RHEA:17377"/>
        <dbReference type="Rhea" id="RHEA-COMP:9863"/>
        <dbReference type="Rhea" id="RHEA-COMP:13546"/>
        <dbReference type="Rhea" id="RHEA-COMP:19498"/>
        <dbReference type="Rhea" id="RHEA-COMP:19501"/>
        <dbReference type="ChEBI" id="CHEBI:15378"/>
        <dbReference type="ChEBI" id="CHEBI:29999"/>
        <dbReference type="ChEBI" id="CHEBI:57683"/>
        <dbReference type="ChEBI" id="CHEBI:58211"/>
        <dbReference type="ChEBI" id="CHEBI:137321"/>
        <dbReference type="EC" id="2.4.1.109"/>
    </reaction>
</comment>
<feature type="transmembrane region" description="Helical" evidence="15">
    <location>
        <begin position="184"/>
        <end position="217"/>
    </location>
</feature>
<comment type="caution">
    <text evidence="18">The sequence shown here is derived from an EMBL/GenBank/DDBJ whole genome shotgun (WGS) entry which is preliminary data.</text>
</comment>
<dbReference type="PROSITE" id="PS50919">
    <property type="entry name" value="MIR"/>
    <property type="match status" value="1"/>
</dbReference>
<dbReference type="PANTHER" id="PTHR10050:SF46">
    <property type="entry name" value="PROTEIN O-MANNOSYL-TRANSFERASE 2"/>
    <property type="match status" value="1"/>
</dbReference>
<feature type="transmembrane region" description="Helical" evidence="15">
    <location>
        <begin position="237"/>
        <end position="259"/>
    </location>
</feature>
<evidence type="ECO:0000256" key="5">
    <source>
        <dbReference type="ARBA" id="ARBA00022676"/>
    </source>
</evidence>
<proteinExistence type="inferred from homology"/>
<keyword evidence="11 15" id="KW-0472">Membrane</keyword>
<evidence type="ECO:0000256" key="6">
    <source>
        <dbReference type="ARBA" id="ARBA00022679"/>
    </source>
</evidence>
<evidence type="ECO:0000256" key="16">
    <source>
        <dbReference type="SAM" id="SignalP"/>
    </source>
</evidence>
<dbReference type="Pfam" id="PF02366">
    <property type="entry name" value="PMT"/>
    <property type="match status" value="1"/>
</dbReference>
<keyword evidence="7 15" id="KW-0812">Transmembrane</keyword>
<evidence type="ECO:0000256" key="4">
    <source>
        <dbReference type="ARBA" id="ARBA00012839"/>
    </source>
</evidence>
<keyword evidence="9" id="KW-0256">Endoplasmic reticulum</keyword>
<evidence type="ECO:0000256" key="3">
    <source>
        <dbReference type="ARBA" id="ARBA00007222"/>
    </source>
</evidence>
<dbReference type="SMART" id="SM00472">
    <property type="entry name" value="MIR"/>
    <property type="match status" value="2"/>
</dbReference>
<evidence type="ECO:0000256" key="2">
    <source>
        <dbReference type="ARBA" id="ARBA00004922"/>
    </source>
</evidence>
<feature type="transmembrane region" description="Helical" evidence="15">
    <location>
        <begin position="145"/>
        <end position="163"/>
    </location>
</feature>
<accession>A0ABP0H311</accession>
<dbReference type="PANTHER" id="PTHR10050">
    <property type="entry name" value="DOLICHYL-PHOSPHATE-MANNOSE--PROTEIN MANNOSYLTRANSFERASE"/>
    <property type="match status" value="1"/>
</dbReference>
<name>A0ABP0H311_CLALP</name>
<feature type="chain" id="PRO_5045905443" description="Protein O-mannosyl-transferase 2" evidence="16">
    <location>
        <begin position="18"/>
        <end position="582"/>
    </location>
</feature>
<comment type="catalytic activity">
    <reaction evidence="13">
        <text>a di-trans,poly-cis-dolichyl beta-D-mannosyl phosphate + L-threonyl-[protein] = 3-O-(alpha-D-mannosyl)-L-threonyl-[protein] + a di-trans,poly-cis-dolichyl phosphate + H(+)</text>
        <dbReference type="Rhea" id="RHEA:53396"/>
        <dbReference type="Rhea" id="RHEA-COMP:11060"/>
        <dbReference type="Rhea" id="RHEA-COMP:13547"/>
        <dbReference type="Rhea" id="RHEA-COMP:19498"/>
        <dbReference type="Rhea" id="RHEA-COMP:19501"/>
        <dbReference type="ChEBI" id="CHEBI:15378"/>
        <dbReference type="ChEBI" id="CHEBI:30013"/>
        <dbReference type="ChEBI" id="CHEBI:57683"/>
        <dbReference type="ChEBI" id="CHEBI:58211"/>
        <dbReference type="ChEBI" id="CHEBI:137323"/>
        <dbReference type="EC" id="2.4.1.109"/>
    </reaction>
</comment>
<comment type="similarity">
    <text evidence="3">Belongs to the glycosyltransferase 39 family.</text>
</comment>
<evidence type="ECO:0000256" key="14">
    <source>
        <dbReference type="ARBA" id="ARBA00045102"/>
    </source>
</evidence>
<dbReference type="InterPro" id="IPR027005">
    <property type="entry name" value="PMT-like"/>
</dbReference>
<sequence length="582" mass="65950">MQSSLLFVCITFIGVTSRLFRINEPRYVCWDETHFGKMAGFYINRTMFACVHPPLGKLIIATIGLAGGYDGHFSFTQPGDTYYTENGTLLTPYITMRVGCAIFGTLMISAVYCIIYTLTKSVGAAVLSSMLLICDVAMVTLSRYILLDPIMLFFMFASVLGVVKASALQTRCSKQDKSFTSYWWGWLVFTGICLGCTLSVKLVGAFTVMFVGAWAIADLWKLLGDTEMVSLQLLGKHFAARVLCLIFLPIAIYVGVFYFHFHILHQSSDDDIFYSSKFQSTLHGNLLHKKSMPMHITFKSSLTMRNTLIEGMFLHSHPHYYPNMLEQYSQQVTGYKIRDGNNWWNIEPVIQQAKKLMDNVPLHDGDLISLHHMVTNKSLSVVIDKNDKWHAAPIFYWNSMVASISRQNSSGNDYKNWKIELKALQNRSSGICAVDCVFKLVNVAARCCLFASLKKLPGWGKDQYEISCYHGRRYEQGCWWHAEEVLPSSNAATTAIKPPSFLTNLFESHKVMFHLNSKLKKKYGDRVSKPWHWAVNYKASMISWIVTKTCSSEKFSFNFAAATIFQERGQAISHRNSSGLVD</sequence>
<keyword evidence="5" id="KW-0328">Glycosyltransferase</keyword>
<feature type="transmembrane region" description="Helical" evidence="15">
    <location>
        <begin position="94"/>
        <end position="115"/>
    </location>
</feature>
<evidence type="ECO:0000313" key="19">
    <source>
        <dbReference type="Proteomes" id="UP001642483"/>
    </source>
</evidence>
<evidence type="ECO:0000256" key="11">
    <source>
        <dbReference type="ARBA" id="ARBA00023136"/>
    </source>
</evidence>
<keyword evidence="16" id="KW-0732">Signal</keyword>
<evidence type="ECO:0000256" key="9">
    <source>
        <dbReference type="ARBA" id="ARBA00022824"/>
    </source>
</evidence>
<organism evidence="18 19">
    <name type="scientific">Clavelina lepadiformis</name>
    <name type="common">Light-bulb sea squirt</name>
    <name type="synonym">Ascidia lepadiformis</name>
    <dbReference type="NCBI Taxonomy" id="159417"/>
    <lineage>
        <taxon>Eukaryota</taxon>
        <taxon>Metazoa</taxon>
        <taxon>Chordata</taxon>
        <taxon>Tunicata</taxon>
        <taxon>Ascidiacea</taxon>
        <taxon>Aplousobranchia</taxon>
        <taxon>Clavelinidae</taxon>
        <taxon>Clavelina</taxon>
    </lineage>
</organism>
<evidence type="ECO:0000256" key="13">
    <source>
        <dbReference type="ARBA" id="ARBA00045085"/>
    </source>
</evidence>
<keyword evidence="10 15" id="KW-1133">Transmembrane helix</keyword>
<evidence type="ECO:0000256" key="12">
    <source>
        <dbReference type="ARBA" id="ARBA00039583"/>
    </source>
</evidence>
<dbReference type="Proteomes" id="UP001642483">
    <property type="component" value="Unassembled WGS sequence"/>
</dbReference>
<gene>
    <name evidence="18" type="ORF">CVLEPA_LOCUS30219</name>
</gene>
<dbReference type="Gene3D" id="2.80.10.50">
    <property type="match status" value="1"/>
</dbReference>
<protein>
    <recommendedName>
        <fullName evidence="12">Protein O-mannosyl-transferase 2</fullName>
        <ecNumber evidence="4">2.4.1.109</ecNumber>
    </recommendedName>
</protein>
<keyword evidence="19" id="KW-1185">Reference proteome</keyword>
<dbReference type="InterPro" id="IPR003342">
    <property type="entry name" value="ArnT-like_N"/>
</dbReference>
<evidence type="ECO:0000256" key="8">
    <source>
        <dbReference type="ARBA" id="ARBA00022737"/>
    </source>
</evidence>
<evidence type="ECO:0000259" key="17">
    <source>
        <dbReference type="PROSITE" id="PS50919"/>
    </source>
</evidence>
<evidence type="ECO:0000256" key="15">
    <source>
        <dbReference type="SAM" id="Phobius"/>
    </source>
</evidence>
<feature type="domain" description="MIR" evidence="17">
    <location>
        <begin position="293"/>
        <end position="349"/>
    </location>
</feature>
<dbReference type="SUPFAM" id="SSF82109">
    <property type="entry name" value="MIR domain"/>
    <property type="match status" value="1"/>
</dbReference>
<feature type="signal peptide" evidence="16">
    <location>
        <begin position="1"/>
        <end position="17"/>
    </location>
</feature>